<accession>A0ABQ4RUA0</accession>
<dbReference type="Proteomes" id="UP001055125">
    <property type="component" value="Unassembled WGS sequence"/>
</dbReference>
<reference evidence="2" key="1">
    <citation type="journal article" date="2021" name="Front. Microbiol.">
        <title>Comprehensive Comparative Genomics and Phenotyping of Methylobacterium Species.</title>
        <authorList>
            <person name="Alessa O."/>
            <person name="Ogura Y."/>
            <person name="Fujitani Y."/>
            <person name="Takami H."/>
            <person name="Hayashi T."/>
            <person name="Sahin N."/>
            <person name="Tani A."/>
        </authorList>
    </citation>
    <scope>NUCLEOTIDE SEQUENCE</scope>
    <source>
        <strain evidence="2">DSM 19015</strain>
    </source>
</reference>
<evidence type="ECO:0000313" key="2">
    <source>
        <dbReference type="EMBL" id="GJD94351.1"/>
    </source>
</evidence>
<gene>
    <name evidence="2" type="ORF">OCOJLMKI_1553</name>
</gene>
<protein>
    <submittedName>
        <fullName evidence="2">Uncharacterized protein</fullName>
    </submittedName>
</protein>
<name>A0ABQ4RUA0_9HYPH</name>
<reference evidence="2" key="2">
    <citation type="submission" date="2021-08" db="EMBL/GenBank/DDBJ databases">
        <authorList>
            <person name="Tani A."/>
            <person name="Ola A."/>
            <person name="Ogura Y."/>
            <person name="Katsura K."/>
            <person name="Hayashi T."/>
        </authorList>
    </citation>
    <scope>NUCLEOTIDE SEQUENCE</scope>
    <source>
        <strain evidence="2">DSM 19015</strain>
    </source>
</reference>
<evidence type="ECO:0000256" key="1">
    <source>
        <dbReference type="SAM" id="MobiDB-lite"/>
    </source>
</evidence>
<feature type="compositionally biased region" description="Basic and acidic residues" evidence="1">
    <location>
        <begin position="13"/>
        <end position="28"/>
    </location>
</feature>
<proteinExistence type="predicted"/>
<dbReference type="EMBL" id="BPQP01000021">
    <property type="protein sequence ID" value="GJD94351.1"/>
    <property type="molecule type" value="Genomic_DNA"/>
</dbReference>
<organism evidence="2 3">
    <name type="scientific">Methylobacterium iners</name>
    <dbReference type="NCBI Taxonomy" id="418707"/>
    <lineage>
        <taxon>Bacteria</taxon>
        <taxon>Pseudomonadati</taxon>
        <taxon>Pseudomonadota</taxon>
        <taxon>Alphaproteobacteria</taxon>
        <taxon>Hyphomicrobiales</taxon>
        <taxon>Methylobacteriaceae</taxon>
        <taxon>Methylobacterium</taxon>
    </lineage>
</organism>
<feature type="region of interest" description="Disordered" evidence="1">
    <location>
        <begin position="1"/>
        <end position="40"/>
    </location>
</feature>
<comment type="caution">
    <text evidence="2">The sequence shown here is derived from an EMBL/GenBank/DDBJ whole genome shotgun (WGS) entry which is preliminary data.</text>
</comment>
<keyword evidence="3" id="KW-1185">Reference proteome</keyword>
<sequence length="40" mass="4226">MTLRPGTTATRAETADMDRAMSSERPMTRLDLVPGAGSSS</sequence>
<evidence type="ECO:0000313" key="3">
    <source>
        <dbReference type="Proteomes" id="UP001055125"/>
    </source>
</evidence>
<feature type="compositionally biased region" description="Polar residues" evidence="1">
    <location>
        <begin position="1"/>
        <end position="11"/>
    </location>
</feature>